<feature type="compositionally biased region" description="Low complexity" evidence="1">
    <location>
        <begin position="247"/>
        <end position="315"/>
    </location>
</feature>
<evidence type="ECO:0000256" key="2">
    <source>
        <dbReference type="SAM" id="Phobius"/>
    </source>
</evidence>
<dbReference type="RefSeq" id="WP_130012931.1">
    <property type="nucleotide sequence ID" value="NZ_RYUN01000006.1"/>
</dbReference>
<accession>A0A4Q5AC87</accession>
<gene>
    <name evidence="3" type="ORF">PG2054B_0702</name>
</gene>
<proteinExistence type="predicted"/>
<comment type="caution">
    <text evidence="3">The sequence shown here is derived from an EMBL/GenBank/DDBJ whole genome shotgun (WGS) entry which is preliminary data.</text>
</comment>
<keyword evidence="2" id="KW-0812">Transmembrane</keyword>
<evidence type="ECO:0000313" key="4">
    <source>
        <dbReference type="Proteomes" id="UP000294221"/>
    </source>
</evidence>
<feature type="compositionally biased region" description="Basic and acidic residues" evidence="1">
    <location>
        <begin position="1"/>
        <end position="10"/>
    </location>
</feature>
<keyword evidence="2" id="KW-1133">Transmembrane helix</keyword>
<dbReference type="AlphaFoldDB" id="A0A4Q5AC87"/>
<name>A0A4Q5AC87_9BIFI</name>
<feature type="region of interest" description="Disordered" evidence="1">
    <location>
        <begin position="218"/>
        <end position="315"/>
    </location>
</feature>
<keyword evidence="2" id="KW-0472">Membrane</keyword>
<evidence type="ECO:0000313" key="3">
    <source>
        <dbReference type="EMBL" id="RYQ22220.1"/>
    </source>
</evidence>
<feature type="transmembrane region" description="Helical" evidence="2">
    <location>
        <begin position="89"/>
        <end position="109"/>
    </location>
</feature>
<dbReference type="Proteomes" id="UP000294221">
    <property type="component" value="Unassembled WGS sequence"/>
</dbReference>
<protein>
    <submittedName>
        <fullName evidence="3">Xyloglucanase</fullName>
    </submittedName>
</protein>
<sequence>MTADEQHSNSDDTDTGTTTVASQDDATQHVGTARNTSQTRMEQASEQGGDPPSFTPKDTTRTRPATQGTHAPGSGARSHTGAARHRRPWWQVTVLMVFVACAVVAALYANGTIWGTPRAQAMSACRKATARAQDAHRLTQTAIDDAKQYRDDASKTIDADALRRMTVLIDDAEKEPAVPSCTITMDNARLNDHAETAKQLTDVYTTITKELVRITSGVTDNEDAGAAQDTTSGEPPTPSGETEPERTPTATPSASATASAQPSASPSSTPKDSASSAARPTAKPSGSASPSTSASPSPSATATASPSANPDGNKR</sequence>
<dbReference type="EMBL" id="RYUN01000006">
    <property type="protein sequence ID" value="RYQ22220.1"/>
    <property type="molecule type" value="Genomic_DNA"/>
</dbReference>
<reference evidence="3 4" key="1">
    <citation type="submission" date="2018-12" db="EMBL/GenBank/DDBJ databases">
        <title>Unveiling genomic diversity among members of the Bifidobacterium pseudolongum species, a widely distributed gut commensal of the animal kingdom.</title>
        <authorList>
            <person name="Lugli G.A."/>
            <person name="Duranti S."/>
            <person name="Albert K."/>
            <person name="Mancabelli L."/>
            <person name="Napoli S."/>
            <person name="Viappiani A."/>
            <person name="Anzalone R."/>
            <person name="Longhi G."/>
            <person name="Milani C."/>
            <person name="Turroni F."/>
            <person name="Alessandri G."/>
            <person name="Sela D.A."/>
            <person name="Van Sinderen D."/>
            <person name="Ventura M."/>
        </authorList>
    </citation>
    <scope>NUCLEOTIDE SEQUENCE [LARGE SCALE GENOMIC DNA]</scope>
    <source>
        <strain evidence="3 4">2054B</strain>
    </source>
</reference>
<evidence type="ECO:0000256" key="1">
    <source>
        <dbReference type="SAM" id="MobiDB-lite"/>
    </source>
</evidence>
<feature type="region of interest" description="Disordered" evidence="1">
    <location>
        <begin position="1"/>
        <end position="83"/>
    </location>
</feature>
<feature type="compositionally biased region" description="Polar residues" evidence="1">
    <location>
        <begin position="20"/>
        <end position="46"/>
    </location>
</feature>
<organism evidence="3 4">
    <name type="scientific">Bifidobacterium pseudolongum subsp. pseudolongum</name>
    <dbReference type="NCBI Taxonomy" id="31954"/>
    <lineage>
        <taxon>Bacteria</taxon>
        <taxon>Bacillati</taxon>
        <taxon>Actinomycetota</taxon>
        <taxon>Actinomycetes</taxon>
        <taxon>Bifidobacteriales</taxon>
        <taxon>Bifidobacteriaceae</taxon>
        <taxon>Bifidobacterium</taxon>
    </lineage>
</organism>